<evidence type="ECO:0000256" key="1">
    <source>
        <dbReference type="SAM" id="MobiDB-lite"/>
    </source>
</evidence>
<evidence type="ECO:0000313" key="2">
    <source>
        <dbReference type="EMBL" id="CAH2235723.1"/>
    </source>
</evidence>
<evidence type="ECO:0000313" key="3">
    <source>
        <dbReference type="Proteomes" id="UP000838756"/>
    </source>
</evidence>
<protein>
    <submittedName>
        <fullName evidence="2">Jg1539 protein</fullName>
    </submittedName>
</protein>
<keyword evidence="3" id="KW-1185">Reference proteome</keyword>
<sequence length="66" mass="7571">MQLDSPLRVEMEKSTVESNRSVPKVSRVRVAKFLDAISTIRVSEPRKLDTRIAHMLNDPPLNEVRL</sequence>
<dbReference type="AlphaFoldDB" id="A0A8S4RGD2"/>
<name>A0A8S4RGD2_9NEOP</name>
<dbReference type="EMBL" id="CAKXAJ010025153">
    <property type="protein sequence ID" value="CAH2235723.1"/>
    <property type="molecule type" value="Genomic_DNA"/>
</dbReference>
<comment type="caution">
    <text evidence="2">The sequence shown here is derived from an EMBL/GenBank/DDBJ whole genome shotgun (WGS) entry which is preliminary data.</text>
</comment>
<gene>
    <name evidence="2" type="primary">jg1539</name>
    <name evidence="2" type="ORF">PAEG_LOCUS13334</name>
</gene>
<accession>A0A8S4RGD2</accession>
<reference evidence="2" key="1">
    <citation type="submission" date="2022-03" db="EMBL/GenBank/DDBJ databases">
        <authorList>
            <person name="Lindestad O."/>
        </authorList>
    </citation>
    <scope>NUCLEOTIDE SEQUENCE</scope>
</reference>
<organism evidence="2 3">
    <name type="scientific">Pararge aegeria aegeria</name>
    <dbReference type="NCBI Taxonomy" id="348720"/>
    <lineage>
        <taxon>Eukaryota</taxon>
        <taxon>Metazoa</taxon>
        <taxon>Ecdysozoa</taxon>
        <taxon>Arthropoda</taxon>
        <taxon>Hexapoda</taxon>
        <taxon>Insecta</taxon>
        <taxon>Pterygota</taxon>
        <taxon>Neoptera</taxon>
        <taxon>Endopterygota</taxon>
        <taxon>Lepidoptera</taxon>
        <taxon>Glossata</taxon>
        <taxon>Ditrysia</taxon>
        <taxon>Papilionoidea</taxon>
        <taxon>Nymphalidae</taxon>
        <taxon>Satyrinae</taxon>
        <taxon>Satyrini</taxon>
        <taxon>Parargina</taxon>
        <taxon>Pararge</taxon>
    </lineage>
</organism>
<dbReference type="Proteomes" id="UP000838756">
    <property type="component" value="Unassembled WGS sequence"/>
</dbReference>
<feature type="region of interest" description="Disordered" evidence="1">
    <location>
        <begin position="1"/>
        <end position="20"/>
    </location>
</feature>
<proteinExistence type="predicted"/>